<dbReference type="Gene3D" id="1.10.443.10">
    <property type="entry name" value="Intergrase catalytic core"/>
    <property type="match status" value="1"/>
</dbReference>
<sequence length="483" mass="55515">MTESAGVSQGNYHKVILKNVRLWEPCSDQDSTEWLALPANTTGDRKGYSIRPMHLQPQSAPRLYVIVQPDGSLWLEGCLYLFWCWSVKGIKDSTASNAAGDLSDMMNKLTDGERTYDIFRGPQSERPTYYYKSELKLEIARGQIKRKTANRKIGNMIGFYTWKVMCRNFKPEAEMWISTIKRRRYTDVYGVIQVKEVMATDLPFKNKESISTGRFIRDGGKLFPITRENQQSLLDALIQLGNTEMLLTHIVGLTTGMRIQSILTLRHNCIISGIGADNDPFKYSLHPITIGDGQMTEAKGGKNQVVEMPAWVHHMLNTYIHSQRHTERAAKSPITNKDDQYVFLTRTGKPYYVAEIDQSLFDFSAEKGSAIRQFAKVIQEQLMKNNTSFKYQFHDLRATFGMNLLEDYMQKRDKGEMNQLELLDKLKNRLNHEDVNVTIGYIKYRQDHPILAQAQSEVEAHLEAIVRREISKHDKSRASPLRD</sequence>
<evidence type="ECO:0000313" key="6">
    <source>
        <dbReference type="Proteomes" id="UP000017175"/>
    </source>
</evidence>
<gene>
    <name evidence="5" type="ORF">B723_13350</name>
</gene>
<proteinExistence type="inferred from homology"/>
<protein>
    <submittedName>
        <fullName evidence="5">Integrase</fullName>
    </submittedName>
</protein>
<keyword evidence="2" id="KW-0229">DNA integration</keyword>
<dbReference type="InterPro" id="IPR050090">
    <property type="entry name" value="Tyrosine_recombinase_XerCD"/>
</dbReference>
<dbReference type="InterPro" id="IPR013762">
    <property type="entry name" value="Integrase-like_cat_sf"/>
</dbReference>
<dbReference type="RefSeq" id="WP_017337087.1">
    <property type="nucleotide sequence ID" value="NZ_CP010945.1"/>
</dbReference>
<comment type="similarity">
    <text evidence="1">Belongs to the 'phage' integrase family.</text>
</comment>
<evidence type="ECO:0000256" key="1">
    <source>
        <dbReference type="ARBA" id="ARBA00008857"/>
    </source>
</evidence>
<dbReference type="PANTHER" id="PTHR30349:SF41">
    <property type="entry name" value="INTEGRASE_RECOMBINASE PROTEIN MJ0367-RELATED"/>
    <property type="match status" value="1"/>
</dbReference>
<organism evidence="5 6">
    <name type="scientific">Pseudomonas fluorescens NCIMB 11764</name>
    <dbReference type="NCBI Taxonomy" id="1221522"/>
    <lineage>
        <taxon>Bacteria</taxon>
        <taxon>Pseudomonadati</taxon>
        <taxon>Pseudomonadota</taxon>
        <taxon>Gammaproteobacteria</taxon>
        <taxon>Pseudomonadales</taxon>
        <taxon>Pseudomonadaceae</taxon>
        <taxon>Pseudomonas</taxon>
    </lineage>
</organism>
<accession>A0A0K1QNW8</accession>
<evidence type="ECO:0000256" key="4">
    <source>
        <dbReference type="ARBA" id="ARBA00023172"/>
    </source>
</evidence>
<dbReference type="PANTHER" id="PTHR30349">
    <property type="entry name" value="PHAGE INTEGRASE-RELATED"/>
    <property type="match status" value="1"/>
</dbReference>
<dbReference type="OrthoDB" id="8823540at2"/>
<reference evidence="5 6" key="1">
    <citation type="journal article" date="2012" name="J. Bacteriol.">
        <title>Draft genome sequence of the cyanide-utilizing bacterium Pseudomonas fluorescens strain NCIMB 11764.</title>
        <authorList>
            <person name="Vilo C.A."/>
            <person name="Benedik M.J."/>
            <person name="Kunz D.A."/>
            <person name="Dong Q."/>
        </authorList>
    </citation>
    <scope>NUCLEOTIDE SEQUENCE [LARGE SCALE GENOMIC DNA]</scope>
    <source>
        <strain evidence="5 6">NCIMB 11764</strain>
    </source>
</reference>
<evidence type="ECO:0000256" key="3">
    <source>
        <dbReference type="ARBA" id="ARBA00023125"/>
    </source>
</evidence>
<keyword evidence="4" id="KW-0233">DNA recombination</keyword>
<dbReference type="EMBL" id="CP010945">
    <property type="protein sequence ID" value="AKV07347.1"/>
    <property type="molecule type" value="Genomic_DNA"/>
</dbReference>
<dbReference type="AlphaFoldDB" id="A0A0K1QNW8"/>
<evidence type="ECO:0000313" key="5">
    <source>
        <dbReference type="EMBL" id="AKV07347.1"/>
    </source>
</evidence>
<dbReference type="GO" id="GO:0006310">
    <property type="term" value="P:DNA recombination"/>
    <property type="evidence" value="ECO:0007669"/>
    <property type="project" value="UniProtKB-KW"/>
</dbReference>
<dbReference type="GO" id="GO:0015074">
    <property type="term" value="P:DNA integration"/>
    <property type="evidence" value="ECO:0007669"/>
    <property type="project" value="UniProtKB-KW"/>
</dbReference>
<name>A0A0K1QNW8_PSEFL</name>
<dbReference type="eggNOG" id="COG0582">
    <property type="taxonomic scope" value="Bacteria"/>
</dbReference>
<dbReference type="GO" id="GO:0003677">
    <property type="term" value="F:DNA binding"/>
    <property type="evidence" value="ECO:0007669"/>
    <property type="project" value="UniProtKB-KW"/>
</dbReference>
<keyword evidence="3" id="KW-0238">DNA-binding</keyword>
<dbReference type="SUPFAM" id="SSF56349">
    <property type="entry name" value="DNA breaking-rejoining enzymes"/>
    <property type="match status" value="1"/>
</dbReference>
<dbReference type="Proteomes" id="UP000017175">
    <property type="component" value="Chromosome"/>
</dbReference>
<dbReference type="InterPro" id="IPR011010">
    <property type="entry name" value="DNA_brk_join_enz"/>
</dbReference>
<evidence type="ECO:0000256" key="2">
    <source>
        <dbReference type="ARBA" id="ARBA00022908"/>
    </source>
</evidence>